<dbReference type="Proteomes" id="UP000762676">
    <property type="component" value="Unassembled WGS sequence"/>
</dbReference>
<name>A0AAV4EMS1_9GAST</name>
<organism evidence="1 2">
    <name type="scientific">Elysia marginata</name>
    <dbReference type="NCBI Taxonomy" id="1093978"/>
    <lineage>
        <taxon>Eukaryota</taxon>
        <taxon>Metazoa</taxon>
        <taxon>Spiralia</taxon>
        <taxon>Lophotrochozoa</taxon>
        <taxon>Mollusca</taxon>
        <taxon>Gastropoda</taxon>
        <taxon>Heterobranchia</taxon>
        <taxon>Euthyneura</taxon>
        <taxon>Panpulmonata</taxon>
        <taxon>Sacoglossa</taxon>
        <taxon>Placobranchoidea</taxon>
        <taxon>Plakobranchidae</taxon>
        <taxon>Elysia</taxon>
    </lineage>
</organism>
<keyword evidence="2" id="KW-1185">Reference proteome</keyword>
<evidence type="ECO:0000313" key="1">
    <source>
        <dbReference type="EMBL" id="GFR61811.1"/>
    </source>
</evidence>
<evidence type="ECO:0000313" key="2">
    <source>
        <dbReference type="Proteomes" id="UP000762676"/>
    </source>
</evidence>
<sequence>MTELRYITGTVNQFQYHRQSEPPHTHTPPEHKLDYASPSSCFPTWALCSPIPFSLMVRPTDCRSRSGFISIVQQGLGSVLPLPQVIEVVGKQKERKREVEWTLQIVSL</sequence>
<gene>
    <name evidence="1" type="ORF">ElyMa_000113700</name>
</gene>
<comment type="caution">
    <text evidence="1">The sequence shown here is derived from an EMBL/GenBank/DDBJ whole genome shotgun (WGS) entry which is preliminary data.</text>
</comment>
<accession>A0AAV4EMS1</accession>
<reference evidence="1 2" key="1">
    <citation type="journal article" date="2021" name="Elife">
        <title>Chloroplast acquisition without the gene transfer in kleptoplastic sea slugs, Plakobranchus ocellatus.</title>
        <authorList>
            <person name="Maeda T."/>
            <person name="Takahashi S."/>
            <person name="Yoshida T."/>
            <person name="Shimamura S."/>
            <person name="Takaki Y."/>
            <person name="Nagai Y."/>
            <person name="Toyoda A."/>
            <person name="Suzuki Y."/>
            <person name="Arimoto A."/>
            <person name="Ishii H."/>
            <person name="Satoh N."/>
            <person name="Nishiyama T."/>
            <person name="Hasebe M."/>
            <person name="Maruyama T."/>
            <person name="Minagawa J."/>
            <person name="Obokata J."/>
            <person name="Shigenobu S."/>
        </authorList>
    </citation>
    <scope>NUCLEOTIDE SEQUENCE [LARGE SCALE GENOMIC DNA]</scope>
</reference>
<protein>
    <submittedName>
        <fullName evidence="1">Uncharacterized protein</fullName>
    </submittedName>
</protein>
<dbReference type="AlphaFoldDB" id="A0AAV4EMS1"/>
<proteinExistence type="predicted"/>
<dbReference type="EMBL" id="BMAT01000215">
    <property type="protein sequence ID" value="GFR61811.1"/>
    <property type="molecule type" value="Genomic_DNA"/>
</dbReference>